<dbReference type="Pfam" id="PF24986">
    <property type="entry name" value="PRC_RimM"/>
    <property type="match status" value="1"/>
</dbReference>
<evidence type="ECO:0000313" key="8">
    <source>
        <dbReference type="EMBL" id="KAA6232631.1"/>
    </source>
</evidence>
<feature type="domain" description="Ribosome maturation factor RimM PRC barrel" evidence="7">
    <location>
        <begin position="100"/>
        <end position="159"/>
    </location>
</feature>
<reference evidence="9 10" key="1">
    <citation type="submission" date="2018-12" db="EMBL/GenBank/DDBJ databases">
        <authorList>
            <person name="Lunina O.N."/>
            <person name="Grouzdev D.S."/>
            <person name="Gorlenko V.M."/>
            <person name="Savvichev A.S."/>
        </authorList>
    </citation>
    <scope>NUCLEOTIDE SEQUENCE [LARGE SCALE GENOMIC DNA]</scope>
    <source>
        <strain evidence="9 10">BrKhr-17</strain>
    </source>
</reference>
<reference evidence="8 11" key="2">
    <citation type="submission" date="2019-07" db="EMBL/GenBank/DDBJ databases">
        <title>Draft genome Sequence of Chlorobium phaeovibrioides sp. strain PhvTcv-s14, from the Phylum Chlorobi.</title>
        <authorList>
            <person name="Babenko V."/>
            <person name="Boldyreva D."/>
            <person name="Kanygina A."/>
            <person name="Selezneva O."/>
            <person name="Akopiyan T."/>
            <person name="Lunina O."/>
        </authorList>
    </citation>
    <scope>NUCLEOTIDE SEQUENCE [LARGE SCALE GENOMIC DNA]</scope>
    <source>
        <strain evidence="8 11">GrTcv12</strain>
    </source>
</reference>
<comment type="similarity">
    <text evidence="5">Belongs to the RimM family.</text>
</comment>
<name>A0A432AXK6_CHLPH</name>
<evidence type="ECO:0000256" key="2">
    <source>
        <dbReference type="ARBA" id="ARBA00022517"/>
    </source>
</evidence>
<sequence length="167" mass="18865">MELWLIGTILKPKGLKGELKVQPVTDFPDRFLSRTKYFAGRQPETVVPVNVKSATLSQGFAWLFFEGVDSREKAQEMAGMHLYIEEKECAPRPQNRAWLHELEGMRVKGRDGVEVGVLTAILPMPAHEVYEVRTGNGTVLIPAIDEFIDEISLEGGYMVVPRFDEFL</sequence>
<dbReference type="SUPFAM" id="SSF50447">
    <property type="entry name" value="Translation proteins"/>
    <property type="match status" value="1"/>
</dbReference>
<dbReference type="InterPro" id="IPR056792">
    <property type="entry name" value="PRC_RimM"/>
</dbReference>
<accession>A0A432AXK6</accession>
<dbReference type="GO" id="GO:0006364">
    <property type="term" value="P:rRNA processing"/>
    <property type="evidence" value="ECO:0007669"/>
    <property type="project" value="UniProtKB-UniRule"/>
</dbReference>
<evidence type="ECO:0000256" key="5">
    <source>
        <dbReference type="HAMAP-Rule" id="MF_00014"/>
    </source>
</evidence>
<dbReference type="EMBL" id="RXYK01000001">
    <property type="protein sequence ID" value="RTY39933.1"/>
    <property type="molecule type" value="Genomic_DNA"/>
</dbReference>
<evidence type="ECO:0000256" key="4">
    <source>
        <dbReference type="ARBA" id="ARBA00023186"/>
    </source>
</evidence>
<dbReference type="HAMAP" id="MF_00014">
    <property type="entry name" value="Ribosome_mat_RimM"/>
    <property type="match status" value="1"/>
</dbReference>
<dbReference type="RefSeq" id="WP_126341479.1">
    <property type="nucleotide sequence ID" value="NZ_CP041698.1"/>
</dbReference>
<evidence type="ECO:0000256" key="1">
    <source>
        <dbReference type="ARBA" id="ARBA00022490"/>
    </source>
</evidence>
<gene>
    <name evidence="5 9" type="primary">rimM</name>
    <name evidence="9" type="ORF">EKD02_00610</name>
    <name evidence="8" type="ORF">FP507_05740</name>
</gene>
<comment type="domain">
    <text evidence="5">The PRC barrel domain binds ribosomal protein uS19.</text>
</comment>
<dbReference type="GO" id="GO:0043022">
    <property type="term" value="F:ribosome binding"/>
    <property type="evidence" value="ECO:0007669"/>
    <property type="project" value="InterPro"/>
</dbReference>
<dbReference type="InterPro" id="IPR009000">
    <property type="entry name" value="Transl_B-barrel_sf"/>
</dbReference>
<dbReference type="GO" id="GO:0042274">
    <property type="term" value="P:ribosomal small subunit biogenesis"/>
    <property type="evidence" value="ECO:0007669"/>
    <property type="project" value="UniProtKB-UniRule"/>
</dbReference>
<protein>
    <recommendedName>
        <fullName evidence="5">Ribosome maturation factor RimM</fullName>
    </recommendedName>
</protein>
<dbReference type="Pfam" id="PF01782">
    <property type="entry name" value="RimM"/>
    <property type="match status" value="1"/>
</dbReference>
<evidence type="ECO:0000259" key="7">
    <source>
        <dbReference type="Pfam" id="PF24986"/>
    </source>
</evidence>
<dbReference type="InterPro" id="IPR002676">
    <property type="entry name" value="RimM_N"/>
</dbReference>
<evidence type="ECO:0000256" key="3">
    <source>
        <dbReference type="ARBA" id="ARBA00022552"/>
    </source>
</evidence>
<dbReference type="NCBIfam" id="TIGR02273">
    <property type="entry name" value="16S_RimM"/>
    <property type="match status" value="1"/>
</dbReference>
<evidence type="ECO:0000313" key="10">
    <source>
        <dbReference type="Proteomes" id="UP000279908"/>
    </source>
</evidence>
<dbReference type="Proteomes" id="UP000327458">
    <property type="component" value="Unassembled WGS sequence"/>
</dbReference>
<proteinExistence type="inferred from homology"/>
<comment type="caution">
    <text evidence="9">The sequence shown here is derived from an EMBL/GenBank/DDBJ whole genome shotgun (WGS) entry which is preliminary data.</text>
</comment>
<comment type="function">
    <text evidence="5">An accessory protein needed during the final step in the assembly of 30S ribosomal subunit, possibly for assembly of the head region. Essential for efficient processing of 16S rRNA. May be needed both before and after RbfA during the maturation of 16S rRNA. It has affinity for free ribosomal 30S subunits but not for 70S ribosomes.</text>
</comment>
<dbReference type="GO" id="GO:0005737">
    <property type="term" value="C:cytoplasm"/>
    <property type="evidence" value="ECO:0007669"/>
    <property type="project" value="UniProtKB-SubCell"/>
</dbReference>
<evidence type="ECO:0000313" key="11">
    <source>
        <dbReference type="Proteomes" id="UP000327458"/>
    </source>
</evidence>
<dbReference type="GO" id="GO:0005840">
    <property type="term" value="C:ribosome"/>
    <property type="evidence" value="ECO:0007669"/>
    <property type="project" value="InterPro"/>
</dbReference>
<dbReference type="EMBL" id="VMRG01000001">
    <property type="protein sequence ID" value="KAA6232631.1"/>
    <property type="molecule type" value="Genomic_DNA"/>
</dbReference>
<dbReference type="PANTHER" id="PTHR33692">
    <property type="entry name" value="RIBOSOME MATURATION FACTOR RIMM"/>
    <property type="match status" value="1"/>
</dbReference>
<comment type="subcellular location">
    <subcellularLocation>
        <location evidence="5">Cytoplasm</location>
    </subcellularLocation>
</comment>
<dbReference type="SUPFAM" id="SSF50346">
    <property type="entry name" value="PRC-barrel domain"/>
    <property type="match status" value="1"/>
</dbReference>
<dbReference type="Proteomes" id="UP000279908">
    <property type="component" value="Unassembled WGS sequence"/>
</dbReference>
<dbReference type="PANTHER" id="PTHR33692:SF1">
    <property type="entry name" value="RIBOSOME MATURATION FACTOR RIMM"/>
    <property type="match status" value="1"/>
</dbReference>
<organism evidence="9 10">
    <name type="scientific">Chlorobium phaeovibrioides</name>
    <dbReference type="NCBI Taxonomy" id="1094"/>
    <lineage>
        <taxon>Bacteria</taxon>
        <taxon>Pseudomonadati</taxon>
        <taxon>Chlorobiota</taxon>
        <taxon>Chlorobiia</taxon>
        <taxon>Chlorobiales</taxon>
        <taxon>Chlorobiaceae</taxon>
        <taxon>Chlorobium/Pelodictyon group</taxon>
        <taxon>Chlorobium</taxon>
    </lineage>
</organism>
<comment type="subunit">
    <text evidence="5">Binds ribosomal protein uS19.</text>
</comment>
<feature type="domain" description="RimM N-terminal" evidence="6">
    <location>
        <begin position="6"/>
        <end position="87"/>
    </location>
</feature>
<dbReference type="Gene3D" id="2.40.30.60">
    <property type="entry name" value="RimM"/>
    <property type="match status" value="1"/>
</dbReference>
<keyword evidence="1 5" id="KW-0963">Cytoplasm</keyword>
<dbReference type="InterPro" id="IPR011033">
    <property type="entry name" value="PRC_barrel-like_sf"/>
</dbReference>
<dbReference type="AlphaFoldDB" id="A0A432AXK6"/>
<evidence type="ECO:0000259" key="6">
    <source>
        <dbReference type="Pfam" id="PF01782"/>
    </source>
</evidence>
<dbReference type="InterPro" id="IPR036976">
    <property type="entry name" value="RimM_N_sf"/>
</dbReference>
<dbReference type="Gene3D" id="2.30.30.240">
    <property type="entry name" value="PRC-barrel domain"/>
    <property type="match status" value="1"/>
</dbReference>
<keyword evidence="2 5" id="KW-0690">Ribosome biogenesis</keyword>
<dbReference type="InterPro" id="IPR011961">
    <property type="entry name" value="RimM"/>
</dbReference>
<keyword evidence="4 5" id="KW-0143">Chaperone</keyword>
<evidence type="ECO:0000313" key="9">
    <source>
        <dbReference type="EMBL" id="RTY39933.1"/>
    </source>
</evidence>
<keyword evidence="3 5" id="KW-0698">rRNA processing</keyword>